<evidence type="ECO:0000256" key="2">
    <source>
        <dbReference type="ARBA" id="ARBA00022679"/>
    </source>
</evidence>
<feature type="binding site" evidence="4">
    <location>
        <begin position="184"/>
        <end position="187"/>
    </location>
    <ligand>
        <name>substrate</name>
    </ligand>
</feature>
<name>A0ABP7LIM6_9SPHN</name>
<comment type="catalytic activity">
    <reaction evidence="4">
        <text>L-glutaminyl-[peptide chain release factor] + S-adenosyl-L-methionine = N(5)-methyl-L-glutaminyl-[peptide chain release factor] + S-adenosyl-L-homocysteine + H(+)</text>
        <dbReference type="Rhea" id="RHEA:42896"/>
        <dbReference type="Rhea" id="RHEA-COMP:10271"/>
        <dbReference type="Rhea" id="RHEA-COMP:10272"/>
        <dbReference type="ChEBI" id="CHEBI:15378"/>
        <dbReference type="ChEBI" id="CHEBI:30011"/>
        <dbReference type="ChEBI" id="CHEBI:57856"/>
        <dbReference type="ChEBI" id="CHEBI:59789"/>
        <dbReference type="ChEBI" id="CHEBI:61891"/>
        <dbReference type="EC" id="2.1.1.297"/>
    </reaction>
</comment>
<comment type="caution">
    <text evidence="7">The sequence shown here is derived from an EMBL/GenBank/DDBJ whole genome shotgun (WGS) entry which is preliminary data.</text>
</comment>
<feature type="binding site" evidence="4">
    <location>
        <position position="141"/>
    </location>
    <ligand>
        <name>S-adenosyl-L-methionine</name>
        <dbReference type="ChEBI" id="CHEBI:59789"/>
    </ligand>
</feature>
<evidence type="ECO:0000313" key="7">
    <source>
        <dbReference type="EMBL" id="GAA3900308.1"/>
    </source>
</evidence>
<feature type="binding site" evidence="4">
    <location>
        <begin position="118"/>
        <end position="122"/>
    </location>
    <ligand>
        <name>S-adenosyl-L-methionine</name>
        <dbReference type="ChEBI" id="CHEBI:59789"/>
    </ligand>
</feature>
<evidence type="ECO:0000256" key="1">
    <source>
        <dbReference type="ARBA" id="ARBA00022603"/>
    </source>
</evidence>
<dbReference type="InterPro" id="IPR002052">
    <property type="entry name" value="DNA_methylase_N6_adenine_CS"/>
</dbReference>
<feature type="domain" description="Release factor glutamine methyltransferase N-terminal" evidence="6">
    <location>
        <begin position="7"/>
        <end position="72"/>
    </location>
</feature>
<dbReference type="Pfam" id="PF13847">
    <property type="entry name" value="Methyltransf_31"/>
    <property type="match status" value="1"/>
</dbReference>
<dbReference type="PANTHER" id="PTHR18895">
    <property type="entry name" value="HEMK METHYLTRANSFERASE"/>
    <property type="match status" value="1"/>
</dbReference>
<dbReference type="Gene3D" id="3.40.50.150">
    <property type="entry name" value="Vaccinia Virus protein VP39"/>
    <property type="match status" value="1"/>
</dbReference>
<dbReference type="NCBIfam" id="TIGR00536">
    <property type="entry name" value="hemK_fam"/>
    <property type="match status" value="1"/>
</dbReference>
<evidence type="ECO:0000259" key="6">
    <source>
        <dbReference type="Pfam" id="PF17827"/>
    </source>
</evidence>
<gene>
    <name evidence="4 7" type="primary">prmC</name>
    <name evidence="7" type="ORF">GCM10022276_18930</name>
</gene>
<dbReference type="HAMAP" id="MF_02126">
    <property type="entry name" value="RF_methyltr_PrmC"/>
    <property type="match status" value="1"/>
</dbReference>
<keyword evidence="1 4" id="KW-0489">Methyltransferase</keyword>
<keyword evidence="2 4" id="KW-0808">Transferase</keyword>
<keyword evidence="8" id="KW-1185">Reference proteome</keyword>
<evidence type="ECO:0000256" key="4">
    <source>
        <dbReference type="HAMAP-Rule" id="MF_02126"/>
    </source>
</evidence>
<protein>
    <recommendedName>
        <fullName evidence="4">Release factor glutamine methyltransferase</fullName>
        <shortName evidence="4">RF MTase</shortName>
        <ecNumber evidence="4">2.1.1.297</ecNumber>
    </recommendedName>
    <alternativeName>
        <fullName evidence="4">N5-glutamine methyltransferase PrmC</fullName>
    </alternativeName>
    <alternativeName>
        <fullName evidence="4">Protein-(glutamine-N5) MTase PrmC</fullName>
    </alternativeName>
    <alternativeName>
        <fullName evidence="4">Protein-glutamine N-methyltransferase PrmC</fullName>
    </alternativeName>
</protein>
<keyword evidence="3 4" id="KW-0949">S-adenosyl-L-methionine</keyword>
<dbReference type="GO" id="GO:0032259">
    <property type="term" value="P:methylation"/>
    <property type="evidence" value="ECO:0007669"/>
    <property type="project" value="UniProtKB-KW"/>
</dbReference>
<dbReference type="NCBIfam" id="TIGR03534">
    <property type="entry name" value="RF_mod_PrmC"/>
    <property type="match status" value="1"/>
</dbReference>
<dbReference type="EC" id="2.1.1.297" evidence="4"/>
<dbReference type="GO" id="GO:0008168">
    <property type="term" value="F:methyltransferase activity"/>
    <property type="evidence" value="ECO:0007669"/>
    <property type="project" value="UniProtKB-KW"/>
</dbReference>
<sequence length="275" mass="29851">MKPIFRALADAARQLEDTSDTARLDSELLMAEALHIDRDRLLLSPPDRGVPDRFWQMVDRRKDGEPVAYITGRRAFWNIELHVGPGVLVPRPDSEVLIASAIEHFEGTKGPSRILDLGTGPGTLLLAALDVFPEATGLGIDVSRQALSYASANARRIGVDQRAKLMQGDWAKGLVEKFDLVLCNPPYVPDDAEVGAGVREFEPDEALFAGKEGLDAYRVLAPQLPLLLNPGGLAAVEIGHDQAKAVTALLARDGLQANVAKDLADRARVLLLTWI</sequence>
<evidence type="ECO:0000313" key="8">
    <source>
        <dbReference type="Proteomes" id="UP001500827"/>
    </source>
</evidence>
<dbReference type="InterPro" id="IPR025714">
    <property type="entry name" value="Methyltranfer_dom"/>
</dbReference>
<dbReference type="EMBL" id="BAABBM010000001">
    <property type="protein sequence ID" value="GAA3900308.1"/>
    <property type="molecule type" value="Genomic_DNA"/>
</dbReference>
<feature type="domain" description="Methyltransferase" evidence="5">
    <location>
        <begin position="113"/>
        <end position="191"/>
    </location>
</feature>
<comment type="similarity">
    <text evidence="4">Belongs to the protein N5-glutamine methyltransferase family. PrmC subfamily.</text>
</comment>
<dbReference type="CDD" id="cd02440">
    <property type="entry name" value="AdoMet_MTases"/>
    <property type="match status" value="1"/>
</dbReference>
<evidence type="ECO:0000259" key="5">
    <source>
        <dbReference type="Pfam" id="PF13847"/>
    </source>
</evidence>
<dbReference type="InterPro" id="IPR050320">
    <property type="entry name" value="N5-glutamine_MTase"/>
</dbReference>
<dbReference type="InterPro" id="IPR029063">
    <property type="entry name" value="SAM-dependent_MTases_sf"/>
</dbReference>
<evidence type="ECO:0000256" key="3">
    <source>
        <dbReference type="ARBA" id="ARBA00022691"/>
    </source>
</evidence>
<organism evidence="7 8">
    <name type="scientific">Sphingomonas limnosediminicola</name>
    <dbReference type="NCBI Taxonomy" id="940133"/>
    <lineage>
        <taxon>Bacteria</taxon>
        <taxon>Pseudomonadati</taxon>
        <taxon>Pseudomonadota</taxon>
        <taxon>Alphaproteobacteria</taxon>
        <taxon>Sphingomonadales</taxon>
        <taxon>Sphingomonadaceae</taxon>
        <taxon>Sphingomonas</taxon>
    </lineage>
</organism>
<dbReference type="RefSeq" id="WP_344699445.1">
    <property type="nucleotide sequence ID" value="NZ_BAABBM010000001.1"/>
</dbReference>
<dbReference type="Pfam" id="PF17827">
    <property type="entry name" value="PrmC_N"/>
    <property type="match status" value="1"/>
</dbReference>
<dbReference type="PROSITE" id="PS00092">
    <property type="entry name" value="N6_MTASE"/>
    <property type="match status" value="1"/>
</dbReference>
<dbReference type="InterPro" id="IPR004556">
    <property type="entry name" value="HemK-like"/>
</dbReference>
<dbReference type="Proteomes" id="UP001500827">
    <property type="component" value="Unassembled WGS sequence"/>
</dbReference>
<feature type="binding site" evidence="4">
    <location>
        <position position="170"/>
    </location>
    <ligand>
        <name>S-adenosyl-L-methionine</name>
        <dbReference type="ChEBI" id="CHEBI:59789"/>
    </ligand>
</feature>
<proteinExistence type="inferred from homology"/>
<dbReference type="InterPro" id="IPR019874">
    <property type="entry name" value="RF_methyltr_PrmC"/>
</dbReference>
<dbReference type="Gene3D" id="1.10.8.10">
    <property type="entry name" value="DNA helicase RuvA subunit, C-terminal domain"/>
    <property type="match status" value="1"/>
</dbReference>
<accession>A0ABP7LIM6</accession>
<dbReference type="InterPro" id="IPR040758">
    <property type="entry name" value="PrmC_N"/>
</dbReference>
<feature type="binding site" evidence="4">
    <location>
        <position position="184"/>
    </location>
    <ligand>
        <name>S-adenosyl-L-methionine</name>
        <dbReference type="ChEBI" id="CHEBI:59789"/>
    </ligand>
</feature>
<comment type="function">
    <text evidence="4">Methylates the class 1 translation termination release factors RF1/PrfA and RF2/PrfB on the glutamine residue of the universally conserved GGQ motif.</text>
</comment>
<reference evidence="8" key="1">
    <citation type="journal article" date="2019" name="Int. J. Syst. Evol. Microbiol.">
        <title>The Global Catalogue of Microorganisms (GCM) 10K type strain sequencing project: providing services to taxonomists for standard genome sequencing and annotation.</title>
        <authorList>
            <consortium name="The Broad Institute Genomics Platform"/>
            <consortium name="The Broad Institute Genome Sequencing Center for Infectious Disease"/>
            <person name="Wu L."/>
            <person name="Ma J."/>
        </authorList>
    </citation>
    <scope>NUCLEOTIDE SEQUENCE [LARGE SCALE GENOMIC DNA]</scope>
    <source>
        <strain evidence="8">JCM 17543</strain>
    </source>
</reference>
<dbReference type="SUPFAM" id="SSF53335">
    <property type="entry name" value="S-adenosyl-L-methionine-dependent methyltransferases"/>
    <property type="match status" value="1"/>
</dbReference>
<dbReference type="PANTHER" id="PTHR18895:SF74">
    <property type="entry name" value="MTRF1L RELEASE FACTOR GLUTAMINE METHYLTRANSFERASE"/>
    <property type="match status" value="1"/>
</dbReference>